<keyword evidence="4 5" id="KW-0472">Membrane</keyword>
<gene>
    <name evidence="7" type="ORF">TPAS_1318</name>
</gene>
<reference evidence="8" key="1">
    <citation type="submission" date="2016-04" db="EMBL/GenBank/DDBJ databases">
        <authorList>
            <person name="Strepis N."/>
        </authorList>
    </citation>
    <scope>NUCLEOTIDE SEQUENCE [LARGE SCALE GENOMIC DNA]</scope>
</reference>
<organism evidence="7 8">
    <name type="scientific">Trichococcus pasteurii</name>
    <dbReference type="NCBI Taxonomy" id="43064"/>
    <lineage>
        <taxon>Bacteria</taxon>
        <taxon>Bacillati</taxon>
        <taxon>Bacillota</taxon>
        <taxon>Bacilli</taxon>
        <taxon>Lactobacillales</taxon>
        <taxon>Carnobacteriaceae</taxon>
        <taxon>Trichococcus</taxon>
    </lineage>
</organism>
<keyword evidence="2 5" id="KW-0812">Transmembrane</keyword>
<accession>A0A1W1IFG9</accession>
<dbReference type="GO" id="GO:0016020">
    <property type="term" value="C:membrane"/>
    <property type="evidence" value="ECO:0007669"/>
    <property type="project" value="UniProtKB-SubCell"/>
</dbReference>
<feature type="transmembrane region" description="Helical" evidence="5">
    <location>
        <begin position="328"/>
        <end position="352"/>
    </location>
</feature>
<name>A0A1W1IFG9_9LACT</name>
<evidence type="ECO:0000313" key="7">
    <source>
        <dbReference type="EMBL" id="SLM51641.1"/>
    </source>
</evidence>
<sequence>MKEKNKGVGIIKRHIKEMLHIRQTDDTLTRVIGSGLSTAVPLIIGLMAGNMRIGTFGALGAFAFLSFQPFTPTKLAKRILKAGLAIMAGFLAGAISTFIPWMIPITISLVSLIGFLVVRVLHIPNPGAFFVVMVTSMGAGVKLDIPGMLQAVSFVGIGVAASIFWAVLAVIFNNRVLNRPYRNDTRSYQEHLYDAVENDSELLLSSVHHAGILFLATYLAHSLGIGNFYWVAVSCAAVLQGRELKVIFHRHVQRIVGGMVGLGIGIFLFSLHFSTVETVVVLIILNFFVEYAMVRNYGLANFFTNPLVLLLSNLSSSAFEMDLIGFRFYGLVLGSIVGFAGAALISFAMGMYQKELKLAHKYHKRQETTLASKQSEQE</sequence>
<evidence type="ECO:0000313" key="8">
    <source>
        <dbReference type="Proteomes" id="UP000195985"/>
    </source>
</evidence>
<dbReference type="STRING" id="43064.SAMN04488086_10421"/>
<feature type="transmembrane region" description="Helical" evidence="5">
    <location>
        <begin position="212"/>
        <end position="239"/>
    </location>
</feature>
<dbReference type="EMBL" id="FWEY01000003">
    <property type="protein sequence ID" value="SLM51641.1"/>
    <property type="molecule type" value="Genomic_DNA"/>
</dbReference>
<keyword evidence="8" id="KW-1185">Reference proteome</keyword>
<evidence type="ECO:0000256" key="2">
    <source>
        <dbReference type="ARBA" id="ARBA00022692"/>
    </source>
</evidence>
<comment type="subcellular location">
    <subcellularLocation>
        <location evidence="1">Membrane</location>
        <topology evidence="1">Multi-pass membrane protein</topology>
    </subcellularLocation>
</comment>
<evidence type="ECO:0000259" key="6">
    <source>
        <dbReference type="Pfam" id="PF13515"/>
    </source>
</evidence>
<dbReference type="OrthoDB" id="581879at2"/>
<feature type="transmembrane region" description="Helical" evidence="5">
    <location>
        <begin position="79"/>
        <end position="95"/>
    </location>
</feature>
<proteinExistence type="predicted"/>
<feature type="transmembrane region" description="Helical" evidence="5">
    <location>
        <begin position="259"/>
        <end position="285"/>
    </location>
</feature>
<evidence type="ECO:0000256" key="3">
    <source>
        <dbReference type="ARBA" id="ARBA00022989"/>
    </source>
</evidence>
<evidence type="ECO:0000256" key="1">
    <source>
        <dbReference type="ARBA" id="ARBA00004141"/>
    </source>
</evidence>
<evidence type="ECO:0000256" key="5">
    <source>
        <dbReference type="SAM" id="Phobius"/>
    </source>
</evidence>
<feature type="transmembrane region" description="Helical" evidence="5">
    <location>
        <begin position="151"/>
        <end position="172"/>
    </location>
</feature>
<feature type="transmembrane region" description="Helical" evidence="5">
    <location>
        <begin position="42"/>
        <end position="67"/>
    </location>
</feature>
<feature type="domain" description="Integral membrane bound transporter" evidence="6">
    <location>
        <begin position="215"/>
        <end position="340"/>
    </location>
</feature>
<feature type="transmembrane region" description="Helical" evidence="5">
    <location>
        <begin position="297"/>
        <end position="316"/>
    </location>
</feature>
<protein>
    <recommendedName>
        <fullName evidence="6">Integral membrane bound transporter domain-containing protein</fullName>
    </recommendedName>
</protein>
<keyword evidence="3 5" id="KW-1133">Transmembrane helix</keyword>
<evidence type="ECO:0000256" key="4">
    <source>
        <dbReference type="ARBA" id="ARBA00023136"/>
    </source>
</evidence>
<dbReference type="Pfam" id="PF13515">
    <property type="entry name" value="FUSC_2"/>
    <property type="match status" value="1"/>
</dbReference>
<dbReference type="InterPro" id="IPR049453">
    <property type="entry name" value="Memb_transporter_dom"/>
</dbReference>
<dbReference type="AlphaFoldDB" id="A0A1W1IFG9"/>
<dbReference type="Proteomes" id="UP000195985">
    <property type="component" value="Unassembled WGS sequence"/>
</dbReference>